<sequence>MKQSFFFVFFSVLLLSSAQAQETQTLFNSNNASGKIQVYLTPGWQYTTAAGQGVHNVQLGAGALFNEKLAIGGVFSASLNEFTPDAEPTDNLYLDLRYGGVQAIYYHKPGNLLHFAFPLSLGGGEMQADFKGGSDADSPFGESYFFFAEAGAQAELNLSSRIKAYTGLTYRFAAGEDYTYLSTNLSPVNISAQDISGLGLQLGLRFVLF</sequence>
<evidence type="ECO:0000313" key="3">
    <source>
        <dbReference type="Proteomes" id="UP000321580"/>
    </source>
</evidence>
<dbReference type="InterPro" id="IPR036709">
    <property type="entry name" value="Autotransporte_beta_dom_sf"/>
</dbReference>
<accession>A0A5C6S5P8</accession>
<comment type="caution">
    <text evidence="2">The sequence shown here is derived from an EMBL/GenBank/DDBJ whole genome shotgun (WGS) entry which is preliminary data.</text>
</comment>
<feature type="signal peptide" evidence="1">
    <location>
        <begin position="1"/>
        <end position="20"/>
    </location>
</feature>
<dbReference type="RefSeq" id="WP_147165374.1">
    <property type="nucleotide sequence ID" value="NZ_VOOR01000001.1"/>
</dbReference>
<evidence type="ECO:0008006" key="4">
    <source>
        <dbReference type="Google" id="ProtNLM"/>
    </source>
</evidence>
<dbReference type="AlphaFoldDB" id="A0A5C6S5P8"/>
<dbReference type="Proteomes" id="UP000321580">
    <property type="component" value="Unassembled WGS sequence"/>
</dbReference>
<proteinExistence type="predicted"/>
<keyword evidence="1" id="KW-0732">Signal</keyword>
<evidence type="ECO:0000256" key="1">
    <source>
        <dbReference type="SAM" id="SignalP"/>
    </source>
</evidence>
<evidence type="ECO:0000313" key="2">
    <source>
        <dbReference type="EMBL" id="TXB70148.1"/>
    </source>
</evidence>
<protein>
    <recommendedName>
        <fullName evidence="4">Outer membrane protein beta-barrel domain-containing protein</fullName>
    </recommendedName>
</protein>
<dbReference type="SUPFAM" id="SSF103515">
    <property type="entry name" value="Autotransporter"/>
    <property type="match status" value="1"/>
</dbReference>
<reference evidence="2 3" key="1">
    <citation type="submission" date="2019-08" db="EMBL/GenBank/DDBJ databases">
        <title>Genome of Phaeodactylibacter luteus.</title>
        <authorList>
            <person name="Bowman J.P."/>
        </authorList>
    </citation>
    <scope>NUCLEOTIDE SEQUENCE [LARGE SCALE GENOMIC DNA]</scope>
    <source>
        <strain evidence="2 3">KCTC 42180</strain>
    </source>
</reference>
<feature type="chain" id="PRO_5022659822" description="Outer membrane protein beta-barrel domain-containing protein" evidence="1">
    <location>
        <begin position="21"/>
        <end position="209"/>
    </location>
</feature>
<gene>
    <name evidence="2" type="ORF">FRY97_00140</name>
</gene>
<organism evidence="2 3">
    <name type="scientific">Phaeodactylibacter luteus</name>
    <dbReference type="NCBI Taxonomy" id="1564516"/>
    <lineage>
        <taxon>Bacteria</taxon>
        <taxon>Pseudomonadati</taxon>
        <taxon>Bacteroidota</taxon>
        <taxon>Saprospiria</taxon>
        <taxon>Saprospirales</taxon>
        <taxon>Haliscomenobacteraceae</taxon>
        <taxon>Phaeodactylibacter</taxon>
    </lineage>
</organism>
<name>A0A5C6S5P8_9BACT</name>
<dbReference type="Gene3D" id="2.40.128.130">
    <property type="entry name" value="Autotransporter beta-domain"/>
    <property type="match status" value="1"/>
</dbReference>
<dbReference type="OrthoDB" id="825661at2"/>
<keyword evidence="3" id="KW-1185">Reference proteome</keyword>
<dbReference type="EMBL" id="VOOR01000001">
    <property type="protein sequence ID" value="TXB70148.1"/>
    <property type="molecule type" value="Genomic_DNA"/>
</dbReference>